<dbReference type="EC" id="3.5.4.25" evidence="3"/>
<dbReference type="PANTHER" id="PTHR21327">
    <property type="entry name" value="GTP CYCLOHYDROLASE II-RELATED"/>
    <property type="match status" value="1"/>
</dbReference>
<evidence type="ECO:0000313" key="11">
    <source>
        <dbReference type="EMBL" id="KAJ1917733.1"/>
    </source>
</evidence>
<dbReference type="InterPro" id="IPR000926">
    <property type="entry name" value="RibA"/>
</dbReference>
<organism evidence="11 12">
    <name type="scientific">Mycoemilia scoparia</name>
    <dbReference type="NCBI Taxonomy" id="417184"/>
    <lineage>
        <taxon>Eukaryota</taxon>
        <taxon>Fungi</taxon>
        <taxon>Fungi incertae sedis</taxon>
        <taxon>Zoopagomycota</taxon>
        <taxon>Kickxellomycotina</taxon>
        <taxon>Kickxellomycetes</taxon>
        <taxon>Kickxellales</taxon>
        <taxon>Kickxellaceae</taxon>
        <taxon>Mycoemilia</taxon>
    </lineage>
</organism>
<dbReference type="Proteomes" id="UP001150538">
    <property type="component" value="Unassembled WGS sequence"/>
</dbReference>
<dbReference type="AlphaFoldDB" id="A0A9W8A2F6"/>
<dbReference type="InterPro" id="IPR036144">
    <property type="entry name" value="RibA-like_sf"/>
</dbReference>
<keyword evidence="7" id="KW-0342">GTP-binding</keyword>
<feature type="compositionally biased region" description="Low complexity" evidence="9">
    <location>
        <begin position="56"/>
        <end position="68"/>
    </location>
</feature>
<dbReference type="GO" id="GO:0003935">
    <property type="term" value="F:GTP cyclohydrolase II activity"/>
    <property type="evidence" value="ECO:0007669"/>
    <property type="project" value="UniProtKB-EC"/>
</dbReference>
<sequence>MAVQEPIQNGAQPARAAKLPTTSPSPPPAYLDTAANNNDNDNDQTAESSKKDSGISSPADSDQNSSSSLAKQLESRLRNIPDDLVLRDEYYQGAYLRSNKGLLSGSDTPTSGVSTLVESRLLSPSPTIAPLASTISAIATASISNGKNDAPVNVEAQVRARIPFPEGEFNLYLYKNDQDTKEHLALVFGNRITSKSLERPRKGESEMDRKIRGAKPRSSNNSENQETTTTNVDHNVGYNDTNTKTGTLVRIHSECFTGETVSSVRCDCGYQLAEAMRLIRKEGHGVIVYLRQEGRNIGLLEKLKAYNVQDMGHNTVEANLLLNHPADGRTYGAARAILEDLGVTEIRLLTNNPDKIKQIKGDASSPSDGDYLDIKEHVPMVPKWWGSSKETPSPEIEGEEVEDGIKSHLPFHRQLNPQKSVMTEADRYLITKLTQMGHMLEPPTHSSSILS</sequence>
<keyword evidence="5" id="KW-0547">Nucleotide-binding</keyword>
<feature type="compositionally biased region" description="Low complexity" evidence="9">
    <location>
        <begin position="218"/>
        <end position="231"/>
    </location>
</feature>
<evidence type="ECO:0000256" key="9">
    <source>
        <dbReference type="SAM" id="MobiDB-lite"/>
    </source>
</evidence>
<keyword evidence="4" id="KW-0686">Riboflavin biosynthesis</keyword>
<name>A0A9W8A2F6_9FUNG</name>
<proteinExistence type="inferred from homology"/>
<evidence type="ECO:0000256" key="4">
    <source>
        <dbReference type="ARBA" id="ARBA00022619"/>
    </source>
</evidence>
<evidence type="ECO:0000256" key="8">
    <source>
        <dbReference type="ARBA" id="ARBA00049295"/>
    </source>
</evidence>
<protein>
    <recommendedName>
        <fullName evidence="3">GTP cyclohydrolase II</fullName>
        <ecNumber evidence="3">3.5.4.25</ecNumber>
    </recommendedName>
</protein>
<dbReference type="GO" id="GO:0005525">
    <property type="term" value="F:GTP binding"/>
    <property type="evidence" value="ECO:0007669"/>
    <property type="project" value="UniProtKB-KW"/>
</dbReference>
<evidence type="ECO:0000256" key="5">
    <source>
        <dbReference type="ARBA" id="ARBA00022741"/>
    </source>
</evidence>
<dbReference type="CDD" id="cd00641">
    <property type="entry name" value="GTP_cyclohydro2"/>
    <property type="match status" value="1"/>
</dbReference>
<evidence type="ECO:0000256" key="2">
    <source>
        <dbReference type="ARBA" id="ARBA00008131"/>
    </source>
</evidence>
<evidence type="ECO:0000256" key="3">
    <source>
        <dbReference type="ARBA" id="ARBA00012762"/>
    </source>
</evidence>
<reference evidence="11" key="1">
    <citation type="submission" date="2022-07" db="EMBL/GenBank/DDBJ databases">
        <title>Phylogenomic reconstructions and comparative analyses of Kickxellomycotina fungi.</title>
        <authorList>
            <person name="Reynolds N.K."/>
            <person name="Stajich J.E."/>
            <person name="Barry K."/>
            <person name="Grigoriev I.V."/>
            <person name="Crous P."/>
            <person name="Smith M.E."/>
        </authorList>
    </citation>
    <scope>NUCLEOTIDE SEQUENCE</scope>
    <source>
        <strain evidence="11">NBRC 100468</strain>
    </source>
</reference>
<feature type="region of interest" description="Disordered" evidence="9">
    <location>
        <begin position="197"/>
        <end position="238"/>
    </location>
</feature>
<dbReference type="OrthoDB" id="5569761at2759"/>
<dbReference type="Gene3D" id="3.40.50.10990">
    <property type="entry name" value="GTP cyclohydrolase II"/>
    <property type="match status" value="1"/>
</dbReference>
<dbReference type="PANTHER" id="PTHR21327:SF29">
    <property type="entry name" value="GTP CYCLOHYDROLASE-2"/>
    <property type="match status" value="1"/>
</dbReference>
<dbReference type="InterPro" id="IPR032677">
    <property type="entry name" value="GTP_cyclohydro_II"/>
</dbReference>
<dbReference type="EMBL" id="JANBPU010000063">
    <property type="protein sequence ID" value="KAJ1917733.1"/>
    <property type="molecule type" value="Genomic_DNA"/>
</dbReference>
<dbReference type="GO" id="GO:0009231">
    <property type="term" value="P:riboflavin biosynthetic process"/>
    <property type="evidence" value="ECO:0007669"/>
    <property type="project" value="UniProtKB-KW"/>
</dbReference>
<comment type="similarity">
    <text evidence="2">Belongs to the GTP cyclohydrolase II family.</text>
</comment>
<keyword evidence="12" id="KW-1185">Reference proteome</keyword>
<evidence type="ECO:0000256" key="7">
    <source>
        <dbReference type="ARBA" id="ARBA00023134"/>
    </source>
</evidence>
<comment type="catalytic activity">
    <reaction evidence="8">
        <text>GTP + 4 H2O = 2,5-diamino-6-hydroxy-4-(5-phosphoribosylamino)-pyrimidine + formate + 2 phosphate + 3 H(+)</text>
        <dbReference type="Rhea" id="RHEA:23704"/>
        <dbReference type="ChEBI" id="CHEBI:15377"/>
        <dbReference type="ChEBI" id="CHEBI:15378"/>
        <dbReference type="ChEBI" id="CHEBI:15740"/>
        <dbReference type="ChEBI" id="CHEBI:37565"/>
        <dbReference type="ChEBI" id="CHEBI:43474"/>
        <dbReference type="ChEBI" id="CHEBI:58614"/>
        <dbReference type="EC" id="3.5.4.25"/>
    </reaction>
</comment>
<evidence type="ECO:0000313" key="12">
    <source>
        <dbReference type="Proteomes" id="UP001150538"/>
    </source>
</evidence>
<feature type="domain" description="GTP cyclohydrolase II" evidence="10">
    <location>
        <begin position="242"/>
        <end position="361"/>
    </location>
</feature>
<comment type="pathway">
    <text evidence="1">Cofactor biosynthesis; riboflavin biosynthesis.</text>
</comment>
<feature type="compositionally biased region" description="Polar residues" evidence="9">
    <location>
        <begin position="1"/>
        <end position="11"/>
    </location>
</feature>
<evidence type="ECO:0000256" key="6">
    <source>
        <dbReference type="ARBA" id="ARBA00022801"/>
    </source>
</evidence>
<comment type="caution">
    <text evidence="11">The sequence shown here is derived from an EMBL/GenBank/DDBJ whole genome shotgun (WGS) entry which is preliminary data.</text>
</comment>
<dbReference type="NCBIfam" id="NF001591">
    <property type="entry name" value="PRK00393.1"/>
    <property type="match status" value="1"/>
</dbReference>
<dbReference type="SUPFAM" id="SSF142695">
    <property type="entry name" value="RibA-like"/>
    <property type="match status" value="1"/>
</dbReference>
<feature type="region of interest" description="Disordered" evidence="9">
    <location>
        <begin position="1"/>
        <end position="70"/>
    </location>
</feature>
<feature type="compositionally biased region" description="Basic and acidic residues" evidence="9">
    <location>
        <begin position="197"/>
        <end position="211"/>
    </location>
</feature>
<accession>A0A9W8A2F6</accession>
<keyword evidence="6 11" id="KW-0378">Hydrolase</keyword>
<evidence type="ECO:0000259" key="10">
    <source>
        <dbReference type="Pfam" id="PF00925"/>
    </source>
</evidence>
<gene>
    <name evidence="11" type="primary">RIB1</name>
    <name evidence="11" type="ORF">H4219_003045</name>
</gene>
<dbReference type="Pfam" id="PF00925">
    <property type="entry name" value="GTP_cyclohydro2"/>
    <property type="match status" value="1"/>
</dbReference>
<evidence type="ECO:0000256" key="1">
    <source>
        <dbReference type="ARBA" id="ARBA00005104"/>
    </source>
</evidence>